<dbReference type="Proteomes" id="UP000642265">
    <property type="component" value="Unassembled WGS sequence"/>
</dbReference>
<feature type="domain" description="EF-hand" evidence="1">
    <location>
        <begin position="140"/>
        <end position="176"/>
    </location>
</feature>
<dbReference type="InterPro" id="IPR018247">
    <property type="entry name" value="EF_Hand_1_Ca_BS"/>
</dbReference>
<evidence type="ECO:0000259" key="1">
    <source>
        <dbReference type="PROSITE" id="PS50222"/>
    </source>
</evidence>
<evidence type="ECO:0000313" key="3">
    <source>
        <dbReference type="Proteomes" id="UP000642265"/>
    </source>
</evidence>
<dbReference type="RefSeq" id="WP_278555323.1">
    <property type="nucleotide sequence ID" value="NZ_LQBD01000038.1"/>
</dbReference>
<dbReference type="InterPro" id="IPR002048">
    <property type="entry name" value="EF_hand_dom"/>
</dbReference>
<dbReference type="InterPro" id="IPR021505">
    <property type="entry name" value="Phage_B3_Orf6"/>
</dbReference>
<dbReference type="PROSITE" id="PS00018">
    <property type="entry name" value="EF_HAND_1"/>
    <property type="match status" value="1"/>
</dbReference>
<dbReference type="GO" id="GO:0005509">
    <property type="term" value="F:calcium ion binding"/>
    <property type="evidence" value="ECO:0007669"/>
    <property type="project" value="InterPro"/>
</dbReference>
<evidence type="ECO:0000313" key="2">
    <source>
        <dbReference type="EMBL" id="MBE0560417.1"/>
    </source>
</evidence>
<reference evidence="2" key="2">
    <citation type="submission" date="2020-10" db="EMBL/GenBank/DDBJ databases">
        <title>Enrichment of novel Verrucomicrobia, Bacteroidetes and Krumholzibacteria in an oxygen-limited, methane- and iron-fed bioreactor inoculated with Bothnian Sea sediments.</title>
        <authorList>
            <person name="Martins P.D."/>
            <person name="de Jong A."/>
            <person name="Lenstra W.K."/>
            <person name="van Helmond N.A.G.M."/>
            <person name="Slomp C.P."/>
            <person name="Jetten M.S.M."/>
            <person name="Welte C.U."/>
            <person name="Rasigraf O."/>
        </authorList>
    </citation>
    <scope>NUCLEOTIDE SEQUENCE</scope>
    <source>
        <strain evidence="2">MAG47</strain>
    </source>
</reference>
<protein>
    <submittedName>
        <fullName evidence="2">DUF3164 family protein</fullName>
    </submittedName>
</protein>
<name>A0A8I0N2L7_BRUAN</name>
<reference evidence="2" key="1">
    <citation type="submission" date="2020-09" db="EMBL/GenBank/DDBJ databases">
        <authorList>
            <person name="Dalcin Martins P."/>
        </authorList>
    </citation>
    <scope>NUCLEOTIDE SEQUENCE</scope>
    <source>
        <strain evidence="2">MAG47</strain>
    </source>
</reference>
<dbReference type="Pfam" id="PF11363">
    <property type="entry name" value="DUF3164"/>
    <property type="match status" value="1"/>
</dbReference>
<sequence>MTEALAACILEEQPEQGVTMVNGKPYMANAKGALVPLELVKPADKLRDETVRKVMGYAKDISAQISRFRKHSMTDLDSLDEVLEQEYNARPGGVKGNRTYQTIDGLKMVKVSINDFEVAGPELQVAKSLIDECLNEWTDGARAEIRAIITRAFDTDKEGKINLKEIKKLTKLDISDQRWKDAMRAIEDAIDVQYSKQYVRFYERASVQDDWTAVTVDIAKA</sequence>
<dbReference type="EMBL" id="JACZKO010000019">
    <property type="protein sequence ID" value="MBE0560417.1"/>
    <property type="molecule type" value="Genomic_DNA"/>
</dbReference>
<dbReference type="AlphaFoldDB" id="A0A8I0N2L7"/>
<gene>
    <name evidence="2" type="ORF">IH622_06270</name>
</gene>
<proteinExistence type="predicted"/>
<comment type="caution">
    <text evidence="2">The sequence shown here is derived from an EMBL/GenBank/DDBJ whole genome shotgun (WGS) entry which is preliminary data.</text>
</comment>
<accession>A0A8I0N2L7</accession>
<dbReference type="PROSITE" id="PS50222">
    <property type="entry name" value="EF_HAND_2"/>
    <property type="match status" value="1"/>
</dbReference>
<organism evidence="2 3">
    <name type="scientific">Brucella anthropi</name>
    <name type="common">Ochrobactrum anthropi</name>
    <dbReference type="NCBI Taxonomy" id="529"/>
    <lineage>
        <taxon>Bacteria</taxon>
        <taxon>Pseudomonadati</taxon>
        <taxon>Pseudomonadota</taxon>
        <taxon>Alphaproteobacteria</taxon>
        <taxon>Hyphomicrobiales</taxon>
        <taxon>Brucellaceae</taxon>
        <taxon>Brucella/Ochrobactrum group</taxon>
        <taxon>Brucella</taxon>
    </lineage>
</organism>